<dbReference type="EMBL" id="DRKP01000023">
    <property type="protein sequence ID" value="HEB95194.1"/>
    <property type="molecule type" value="Genomic_DNA"/>
</dbReference>
<evidence type="ECO:0000256" key="1">
    <source>
        <dbReference type="SAM" id="MobiDB-lite"/>
    </source>
</evidence>
<proteinExistence type="predicted"/>
<organism evidence="2">
    <name type="scientific">Sedimenticola thiotaurini</name>
    <dbReference type="NCBI Taxonomy" id="1543721"/>
    <lineage>
        <taxon>Bacteria</taxon>
        <taxon>Pseudomonadati</taxon>
        <taxon>Pseudomonadota</taxon>
        <taxon>Gammaproteobacteria</taxon>
        <taxon>Chromatiales</taxon>
        <taxon>Sedimenticolaceae</taxon>
        <taxon>Sedimenticola</taxon>
    </lineage>
</organism>
<protein>
    <recommendedName>
        <fullName evidence="3">Lipoprotein</fullName>
    </recommendedName>
</protein>
<feature type="region of interest" description="Disordered" evidence="1">
    <location>
        <begin position="122"/>
        <end position="143"/>
    </location>
</feature>
<reference evidence="2" key="1">
    <citation type="journal article" date="2020" name="mSystems">
        <title>Genome- and Community-Level Interaction Insights into Carbon Utilization and Element Cycling Functions of Hydrothermarchaeota in Hydrothermal Sediment.</title>
        <authorList>
            <person name="Zhou Z."/>
            <person name="Liu Y."/>
            <person name="Xu W."/>
            <person name="Pan J."/>
            <person name="Luo Z.H."/>
            <person name="Li M."/>
        </authorList>
    </citation>
    <scope>NUCLEOTIDE SEQUENCE [LARGE SCALE GENOMIC DNA]</scope>
    <source>
        <strain evidence="2">HyVt-443</strain>
    </source>
</reference>
<evidence type="ECO:0008006" key="3">
    <source>
        <dbReference type="Google" id="ProtNLM"/>
    </source>
</evidence>
<dbReference type="AlphaFoldDB" id="A0A831W255"/>
<name>A0A831W255_9GAMM</name>
<accession>A0A831W255</accession>
<sequence length="307" mass="34761">MKGIGATVRRVVLPLLASGLLAGCIMPVAEGVKSEALSGLAPAPLPRHRVGDRRRLDNGRWEEVIAVDGDTVTWRTSGGTRYRTGRNFILPELEREGRRYRVTNLSDVAEDLLWPLQQGNSGRFASRRSSLDKRSGQRKSSSRDFHCEVDGSWRLDLAAGTFSTYRVVCERSNRMGQFRQRRYWYYAPELEQVVLQVTESPGRPIRRRELLAFHPSLEHLGEAQRRAFDERFQWAMEHQPAGSTLWLPQAGRHRQVGITPLRTMKLKDGHYCRSYRILVGDAGGDRVGAGIVCRGGQGRWRVPGRNS</sequence>
<dbReference type="PROSITE" id="PS51257">
    <property type="entry name" value="PROKAR_LIPOPROTEIN"/>
    <property type="match status" value="1"/>
</dbReference>
<dbReference type="Proteomes" id="UP000886251">
    <property type="component" value="Unassembled WGS sequence"/>
</dbReference>
<feature type="compositionally biased region" description="Basic and acidic residues" evidence="1">
    <location>
        <begin position="129"/>
        <end position="143"/>
    </location>
</feature>
<comment type="caution">
    <text evidence="2">The sequence shown here is derived from an EMBL/GenBank/DDBJ whole genome shotgun (WGS) entry which is preliminary data.</text>
</comment>
<evidence type="ECO:0000313" key="2">
    <source>
        <dbReference type="EMBL" id="HEB95194.1"/>
    </source>
</evidence>
<gene>
    <name evidence="2" type="ORF">ENI96_02025</name>
</gene>